<keyword evidence="2" id="KW-1133">Transmembrane helix</keyword>
<dbReference type="RefSeq" id="WP_309340530.1">
    <property type="nucleotide sequence ID" value="NZ_JASPER010000008.1"/>
</dbReference>
<name>A0A3S4WL51_ACTVI</name>
<evidence type="ECO:0000256" key="2">
    <source>
        <dbReference type="SAM" id="Phobius"/>
    </source>
</evidence>
<keyword evidence="2" id="KW-0812">Transmembrane</keyword>
<dbReference type="KEGG" id="avc:NCTC10951_02486"/>
<dbReference type="AlphaFoldDB" id="A0A3S4WL51"/>
<feature type="transmembrane region" description="Helical" evidence="2">
    <location>
        <begin position="9"/>
        <end position="26"/>
    </location>
</feature>
<organism evidence="3 4">
    <name type="scientific">Actinomyces viscosus</name>
    <dbReference type="NCBI Taxonomy" id="1656"/>
    <lineage>
        <taxon>Bacteria</taxon>
        <taxon>Bacillati</taxon>
        <taxon>Actinomycetota</taxon>
        <taxon>Actinomycetes</taxon>
        <taxon>Actinomycetales</taxon>
        <taxon>Actinomycetaceae</taxon>
        <taxon>Actinomyces</taxon>
    </lineage>
</organism>
<keyword evidence="2" id="KW-0472">Membrane</keyword>
<feature type="transmembrane region" description="Helical" evidence="2">
    <location>
        <begin position="32"/>
        <end position="49"/>
    </location>
</feature>
<accession>A0A3S4WL51</accession>
<evidence type="ECO:0000313" key="3">
    <source>
        <dbReference type="EMBL" id="VEI18009.1"/>
    </source>
</evidence>
<proteinExistence type="predicted"/>
<evidence type="ECO:0000313" key="4">
    <source>
        <dbReference type="Proteomes" id="UP000268658"/>
    </source>
</evidence>
<gene>
    <name evidence="3" type="ORF">NCTC10951_02486</name>
</gene>
<dbReference type="EMBL" id="LR134477">
    <property type="protein sequence ID" value="VEI18009.1"/>
    <property type="molecule type" value="Genomic_DNA"/>
</dbReference>
<evidence type="ECO:0000256" key="1">
    <source>
        <dbReference type="SAM" id="MobiDB-lite"/>
    </source>
</evidence>
<reference evidence="3 4" key="1">
    <citation type="submission" date="2018-12" db="EMBL/GenBank/DDBJ databases">
        <authorList>
            <consortium name="Pathogen Informatics"/>
        </authorList>
    </citation>
    <scope>NUCLEOTIDE SEQUENCE [LARGE SCALE GENOMIC DNA]</scope>
    <source>
        <strain evidence="3 4">NCTC10951</strain>
    </source>
</reference>
<protein>
    <submittedName>
        <fullName evidence="3">Uncharacterized protein</fullName>
    </submittedName>
</protein>
<feature type="region of interest" description="Disordered" evidence="1">
    <location>
        <begin position="47"/>
        <end position="67"/>
    </location>
</feature>
<sequence>MLSDRGRRIFRIFAVVLNCVVAVVSFRRGDMALAVVFTGVALSFLGPLMRSSSGGDDDSDRRSPLAS</sequence>
<dbReference type="Proteomes" id="UP000268658">
    <property type="component" value="Chromosome"/>
</dbReference>